<gene>
    <name evidence="1" type="ORF">PRUPE_1G200800</name>
</gene>
<accession>A0A251R1G5</accession>
<evidence type="ECO:0000313" key="1">
    <source>
        <dbReference type="EMBL" id="ONI29520.1"/>
    </source>
</evidence>
<evidence type="ECO:0000313" key="2">
    <source>
        <dbReference type="Proteomes" id="UP000006882"/>
    </source>
</evidence>
<keyword evidence="2" id="KW-1185">Reference proteome</keyword>
<dbReference type="EMBL" id="CM007651">
    <property type="protein sequence ID" value="ONI29520.1"/>
    <property type="molecule type" value="Genomic_DNA"/>
</dbReference>
<protein>
    <submittedName>
        <fullName evidence="1">Uncharacterized protein</fullName>
    </submittedName>
</protein>
<dbReference type="Proteomes" id="UP000006882">
    <property type="component" value="Chromosome G1"/>
</dbReference>
<reference evidence="1 2" key="1">
    <citation type="journal article" date="2013" name="Nat. Genet.">
        <title>The high-quality draft genome of peach (Prunus persica) identifies unique patterns of genetic diversity, domestication and genome evolution.</title>
        <authorList>
            <consortium name="International Peach Genome Initiative"/>
            <person name="Verde I."/>
            <person name="Abbott A.G."/>
            <person name="Scalabrin S."/>
            <person name="Jung S."/>
            <person name="Shu S."/>
            <person name="Marroni F."/>
            <person name="Zhebentyayeva T."/>
            <person name="Dettori M.T."/>
            <person name="Grimwood J."/>
            <person name="Cattonaro F."/>
            <person name="Zuccolo A."/>
            <person name="Rossini L."/>
            <person name="Jenkins J."/>
            <person name="Vendramin E."/>
            <person name="Meisel L.A."/>
            <person name="Decroocq V."/>
            <person name="Sosinski B."/>
            <person name="Prochnik S."/>
            <person name="Mitros T."/>
            <person name="Policriti A."/>
            <person name="Cipriani G."/>
            <person name="Dondini L."/>
            <person name="Ficklin S."/>
            <person name="Goodstein D.M."/>
            <person name="Xuan P."/>
            <person name="Del Fabbro C."/>
            <person name="Aramini V."/>
            <person name="Copetti D."/>
            <person name="Gonzalez S."/>
            <person name="Horner D.S."/>
            <person name="Falchi R."/>
            <person name="Lucas S."/>
            <person name="Mica E."/>
            <person name="Maldonado J."/>
            <person name="Lazzari B."/>
            <person name="Bielenberg D."/>
            <person name="Pirona R."/>
            <person name="Miculan M."/>
            <person name="Barakat A."/>
            <person name="Testolin R."/>
            <person name="Stella A."/>
            <person name="Tartarini S."/>
            <person name="Tonutti P."/>
            <person name="Arus P."/>
            <person name="Orellana A."/>
            <person name="Wells C."/>
            <person name="Main D."/>
            <person name="Vizzotto G."/>
            <person name="Silva H."/>
            <person name="Salamini F."/>
            <person name="Schmutz J."/>
            <person name="Morgante M."/>
            <person name="Rokhsar D.S."/>
        </authorList>
    </citation>
    <scope>NUCLEOTIDE SEQUENCE [LARGE SCALE GENOMIC DNA]</scope>
    <source>
        <strain evidence="2">cv. Nemared</strain>
    </source>
</reference>
<dbReference type="Gramene" id="ONI29520">
    <property type="protein sequence ID" value="ONI29520"/>
    <property type="gene ID" value="PRUPE_1G200800"/>
</dbReference>
<proteinExistence type="predicted"/>
<dbReference type="AlphaFoldDB" id="A0A251R1G5"/>
<organism evidence="1 2">
    <name type="scientific">Prunus persica</name>
    <name type="common">Peach</name>
    <name type="synonym">Amygdalus persica</name>
    <dbReference type="NCBI Taxonomy" id="3760"/>
    <lineage>
        <taxon>Eukaryota</taxon>
        <taxon>Viridiplantae</taxon>
        <taxon>Streptophyta</taxon>
        <taxon>Embryophyta</taxon>
        <taxon>Tracheophyta</taxon>
        <taxon>Spermatophyta</taxon>
        <taxon>Magnoliopsida</taxon>
        <taxon>eudicotyledons</taxon>
        <taxon>Gunneridae</taxon>
        <taxon>Pentapetalae</taxon>
        <taxon>rosids</taxon>
        <taxon>fabids</taxon>
        <taxon>Rosales</taxon>
        <taxon>Rosaceae</taxon>
        <taxon>Amygdaloideae</taxon>
        <taxon>Amygdaleae</taxon>
        <taxon>Prunus</taxon>
    </lineage>
</organism>
<name>A0A251R1G5_PRUPE</name>
<sequence>MLKGLSMRKKVILQPLQSISGLQQNGATTSIHGL</sequence>